<keyword evidence="3" id="KW-1185">Reference proteome</keyword>
<protein>
    <submittedName>
        <fullName evidence="2">Uncharacterized protein</fullName>
    </submittedName>
</protein>
<reference evidence="2 3" key="1">
    <citation type="journal article" date="2021" name="Commun. Biol.">
        <title>The genome of Shorea leprosula (Dipterocarpaceae) highlights the ecological relevance of drought in aseasonal tropical rainforests.</title>
        <authorList>
            <person name="Ng K.K.S."/>
            <person name="Kobayashi M.J."/>
            <person name="Fawcett J.A."/>
            <person name="Hatakeyama M."/>
            <person name="Paape T."/>
            <person name="Ng C.H."/>
            <person name="Ang C.C."/>
            <person name="Tnah L.H."/>
            <person name="Lee C.T."/>
            <person name="Nishiyama T."/>
            <person name="Sese J."/>
            <person name="O'Brien M.J."/>
            <person name="Copetti D."/>
            <person name="Mohd Noor M.I."/>
            <person name="Ong R.C."/>
            <person name="Putra M."/>
            <person name="Sireger I.Z."/>
            <person name="Indrioko S."/>
            <person name="Kosugi Y."/>
            <person name="Izuno A."/>
            <person name="Isagi Y."/>
            <person name="Lee S.L."/>
            <person name="Shimizu K.K."/>
        </authorList>
    </citation>
    <scope>NUCLEOTIDE SEQUENCE [LARGE SCALE GENOMIC DNA]</scope>
    <source>
        <strain evidence="2">214</strain>
    </source>
</reference>
<name>A0AAV5HT56_9ROSI</name>
<organism evidence="2 3">
    <name type="scientific">Rubroshorea leprosula</name>
    <dbReference type="NCBI Taxonomy" id="152421"/>
    <lineage>
        <taxon>Eukaryota</taxon>
        <taxon>Viridiplantae</taxon>
        <taxon>Streptophyta</taxon>
        <taxon>Embryophyta</taxon>
        <taxon>Tracheophyta</taxon>
        <taxon>Spermatophyta</taxon>
        <taxon>Magnoliopsida</taxon>
        <taxon>eudicotyledons</taxon>
        <taxon>Gunneridae</taxon>
        <taxon>Pentapetalae</taxon>
        <taxon>rosids</taxon>
        <taxon>malvids</taxon>
        <taxon>Malvales</taxon>
        <taxon>Dipterocarpaceae</taxon>
        <taxon>Rubroshorea</taxon>
    </lineage>
</organism>
<evidence type="ECO:0000256" key="1">
    <source>
        <dbReference type="SAM" id="MobiDB-lite"/>
    </source>
</evidence>
<dbReference type="AlphaFoldDB" id="A0AAV5HT56"/>
<evidence type="ECO:0000313" key="3">
    <source>
        <dbReference type="Proteomes" id="UP001054252"/>
    </source>
</evidence>
<proteinExistence type="predicted"/>
<evidence type="ECO:0000313" key="2">
    <source>
        <dbReference type="EMBL" id="GKU88724.1"/>
    </source>
</evidence>
<accession>A0AAV5HT56</accession>
<feature type="compositionally biased region" description="Low complexity" evidence="1">
    <location>
        <begin position="75"/>
        <end position="89"/>
    </location>
</feature>
<dbReference type="EMBL" id="BPVZ01000003">
    <property type="protein sequence ID" value="GKU88724.1"/>
    <property type="molecule type" value="Genomic_DNA"/>
</dbReference>
<dbReference type="Proteomes" id="UP001054252">
    <property type="component" value="Unassembled WGS sequence"/>
</dbReference>
<sequence length="123" mass="13623">MIYKIPRTIGKYSLQVNWVEEVESEKVIAQDSHVHSFNWPPNLCKGALHGFQVIPLLDEYSTNQAPPCFPASRLRYPSPSSSARSTSSSFVNDSPISKARARAPTLDSAIATLFVARDCANRD</sequence>
<comment type="caution">
    <text evidence="2">The sequence shown here is derived from an EMBL/GenBank/DDBJ whole genome shotgun (WGS) entry which is preliminary data.</text>
</comment>
<feature type="region of interest" description="Disordered" evidence="1">
    <location>
        <begin position="75"/>
        <end position="94"/>
    </location>
</feature>
<gene>
    <name evidence="2" type="ORF">SLEP1_g2953</name>
</gene>